<evidence type="ECO:0000313" key="5">
    <source>
        <dbReference type="Proteomes" id="UP000189703"/>
    </source>
</evidence>
<dbReference type="eggNOG" id="ENOG502QSMM">
    <property type="taxonomic scope" value="Eukaryota"/>
</dbReference>
<proteinExistence type="inferred from homology"/>
<dbReference type="AlphaFoldDB" id="A0A1U7ZC72"/>
<protein>
    <submittedName>
        <fullName evidence="6">GDSL esterase/lipase At3g48460-like</fullName>
    </submittedName>
</protein>
<dbReference type="RefSeq" id="XP_010248800.1">
    <property type="nucleotide sequence ID" value="XM_010250498.2"/>
</dbReference>
<keyword evidence="2" id="KW-0732">Signal</keyword>
<organism evidence="5 6">
    <name type="scientific">Nelumbo nucifera</name>
    <name type="common">Sacred lotus</name>
    <dbReference type="NCBI Taxonomy" id="4432"/>
    <lineage>
        <taxon>Eukaryota</taxon>
        <taxon>Viridiplantae</taxon>
        <taxon>Streptophyta</taxon>
        <taxon>Embryophyta</taxon>
        <taxon>Tracheophyta</taxon>
        <taxon>Spermatophyta</taxon>
        <taxon>Magnoliopsida</taxon>
        <taxon>Proteales</taxon>
        <taxon>Nelumbonaceae</taxon>
        <taxon>Nelumbo</taxon>
    </lineage>
</organism>
<dbReference type="InterPro" id="IPR001087">
    <property type="entry name" value="GDSL"/>
</dbReference>
<dbReference type="PANTHER" id="PTHR22835:SF557">
    <property type="entry name" value="LIPASE_HYDROLASE FAMILY PROTEIN, PUTATIVE, EXPRESSED-RELATED"/>
    <property type="match status" value="1"/>
</dbReference>
<evidence type="ECO:0000256" key="3">
    <source>
        <dbReference type="ARBA" id="ARBA00022801"/>
    </source>
</evidence>
<evidence type="ECO:0000256" key="4">
    <source>
        <dbReference type="ARBA" id="ARBA00023180"/>
    </source>
</evidence>
<sequence length="403" mass="43944">MNIKTQTMASCSCSTLPSLSCLQATLTTVAIFLVSLVSDFSLSTSSTLTTGNGFRKIYAFGDSYTDTGNTHSSTGPTNFEYVSSPPYGTTFFHQPTNRYSDGRLVIDFVAEAFSLPYLPPYLNQNVDTSHGVNFAVAGSTAIDHDFFVINNLTLDSTPQSLHTQLTWFNKFLEDNGCGGTTTLSSSAECRRALDDALFWVGEIGVNDYAYLVGSTVSPTTIQDLAINSITGFLQELLKRGAKYVVVQGLPMTGCLSMAMEFSLLTDRDDVGCVGSINMLSSMHNSALQDKLQGLRRQYPDAIIAYADYFSAYHAIIKNHHKYGFQEPFKTCCGSGGDPYNFVPFATCGSPAASTACSNPAQFINWDGVHLTEAMYKATADLFLHRSYSHPPFSVLMSRRTHGN</sequence>
<accession>A0A1U7ZC72</accession>
<dbReference type="OMA" id="AINHEFF"/>
<dbReference type="GeneID" id="104591597"/>
<dbReference type="CDD" id="cd01837">
    <property type="entry name" value="SGNH_plant_lipase_like"/>
    <property type="match status" value="1"/>
</dbReference>
<dbReference type="InterPro" id="IPR036514">
    <property type="entry name" value="SGNH_hydro_sf"/>
</dbReference>
<keyword evidence="3" id="KW-0378">Hydrolase</keyword>
<comment type="similarity">
    <text evidence="1">Belongs to the 'GDSL' lipolytic enzyme family.</text>
</comment>
<reference evidence="6" key="1">
    <citation type="submission" date="2025-08" db="UniProtKB">
        <authorList>
            <consortium name="RefSeq"/>
        </authorList>
    </citation>
    <scope>IDENTIFICATION</scope>
</reference>
<dbReference type="PANTHER" id="PTHR22835">
    <property type="entry name" value="ZINC FINGER FYVE DOMAIN CONTAINING PROTEIN"/>
    <property type="match status" value="1"/>
</dbReference>
<dbReference type="KEGG" id="nnu:104591597"/>
<dbReference type="InParanoid" id="A0A1U7ZC72"/>
<evidence type="ECO:0000256" key="1">
    <source>
        <dbReference type="ARBA" id="ARBA00008668"/>
    </source>
</evidence>
<dbReference type="InterPro" id="IPR035669">
    <property type="entry name" value="SGNH_plant_lipase-like"/>
</dbReference>
<dbReference type="OrthoDB" id="1600564at2759"/>
<dbReference type="Gene3D" id="3.40.50.1110">
    <property type="entry name" value="SGNH hydrolase"/>
    <property type="match status" value="1"/>
</dbReference>
<evidence type="ECO:0000313" key="6">
    <source>
        <dbReference type="RefSeq" id="XP_010248800.1"/>
    </source>
</evidence>
<dbReference type="Proteomes" id="UP000189703">
    <property type="component" value="Unplaced"/>
</dbReference>
<dbReference type="Pfam" id="PF00657">
    <property type="entry name" value="Lipase_GDSL"/>
    <property type="match status" value="1"/>
</dbReference>
<gene>
    <name evidence="6" type="primary">LOC104591597</name>
</gene>
<evidence type="ECO:0000256" key="2">
    <source>
        <dbReference type="ARBA" id="ARBA00022729"/>
    </source>
</evidence>
<dbReference type="SUPFAM" id="SSF52266">
    <property type="entry name" value="SGNH hydrolase"/>
    <property type="match status" value="1"/>
</dbReference>
<name>A0A1U7ZC72_NELNU</name>
<dbReference type="GO" id="GO:0016788">
    <property type="term" value="F:hydrolase activity, acting on ester bonds"/>
    <property type="evidence" value="ECO:0007669"/>
    <property type="project" value="InterPro"/>
</dbReference>
<keyword evidence="5" id="KW-1185">Reference proteome</keyword>
<dbReference type="FunCoup" id="A0A1U7ZC72">
    <property type="interactions" value="98"/>
</dbReference>
<keyword evidence="4" id="KW-0325">Glycoprotein</keyword>